<dbReference type="PhylomeDB" id="A0A0W0DK64"/>
<dbReference type="GO" id="GO:0004045">
    <property type="term" value="F:peptidyl-tRNA hydrolase activity"/>
    <property type="evidence" value="ECO:0007669"/>
    <property type="project" value="EnsemblFungi"/>
</dbReference>
<evidence type="ECO:0000259" key="2">
    <source>
        <dbReference type="Pfam" id="PF00472"/>
    </source>
</evidence>
<evidence type="ECO:0000313" key="3">
    <source>
        <dbReference type="EMBL" id="KTB12203.1"/>
    </source>
</evidence>
<dbReference type="EMBL" id="LLZZ01000023">
    <property type="protein sequence ID" value="KTB12203.1"/>
    <property type="molecule type" value="Genomic_DNA"/>
</dbReference>
<evidence type="ECO:0000313" key="4">
    <source>
        <dbReference type="Proteomes" id="UP000054886"/>
    </source>
</evidence>
<reference evidence="3 4" key="1">
    <citation type="submission" date="2015-10" db="EMBL/GenBank/DDBJ databases">
        <title>Draft genomes sequences of Candida glabrata isolates 1A, 1B, 2A, 2B, 3A and 3B.</title>
        <authorList>
            <person name="Haavelsrud O.E."/>
            <person name="Gaustad P."/>
        </authorList>
    </citation>
    <scope>NUCLEOTIDE SEQUENCE [LARGE SCALE GENOMIC DNA]</scope>
    <source>
        <strain evidence="3">910700640</strain>
    </source>
</reference>
<dbReference type="VEuPathDB" id="FungiDB:B1J91_E02123g"/>
<protein>
    <recommendedName>
        <fullName evidence="2">Prokaryotic-type class I peptide chain release factors domain-containing protein</fullName>
    </recommendedName>
</protein>
<gene>
    <name evidence="3" type="ORF">AO440_005888</name>
</gene>
<dbReference type="GO" id="GO:0016150">
    <property type="term" value="F:translation release factor activity, codon nonspecific"/>
    <property type="evidence" value="ECO:0007669"/>
    <property type="project" value="TreeGrafter"/>
</dbReference>
<dbReference type="GO" id="GO:0070126">
    <property type="term" value="P:mitochondrial translational termination"/>
    <property type="evidence" value="ECO:0007669"/>
    <property type="project" value="TreeGrafter"/>
</dbReference>
<dbReference type="InterPro" id="IPR000352">
    <property type="entry name" value="Pep_chain_release_fac_I"/>
</dbReference>
<dbReference type="Gene3D" id="3.30.160.20">
    <property type="match status" value="1"/>
</dbReference>
<accession>A0A0W0DK64</accession>
<feature type="domain" description="Prokaryotic-type class I peptide chain release factors" evidence="2">
    <location>
        <begin position="31"/>
        <end position="182"/>
    </location>
</feature>
<dbReference type="SUPFAM" id="SSF110916">
    <property type="entry name" value="Peptidyl-tRNA hydrolase domain-like"/>
    <property type="match status" value="1"/>
</dbReference>
<dbReference type="VEuPathDB" id="FungiDB:GVI51_E01903"/>
<dbReference type="AlphaFoldDB" id="A0A0W0DK64"/>
<dbReference type="GO" id="GO:0005762">
    <property type="term" value="C:mitochondrial large ribosomal subunit"/>
    <property type="evidence" value="ECO:0007669"/>
    <property type="project" value="EnsemblFungi"/>
</dbReference>
<proteinExistence type="predicted"/>
<feature type="compositionally biased region" description="Basic and acidic residues" evidence="1">
    <location>
        <begin position="170"/>
        <end position="179"/>
    </location>
</feature>
<dbReference type="InterPro" id="IPR052104">
    <property type="entry name" value="Mito_Release_Factor_mL62"/>
</dbReference>
<dbReference type="VEuPathDB" id="FungiDB:CAGL0E02123g"/>
<dbReference type="PANTHER" id="PTHR11075:SF54">
    <property type="entry name" value="LARGE RIBOSOMAL SUBUNIT PROTEIN ML62"/>
    <property type="match status" value="1"/>
</dbReference>
<dbReference type="PANTHER" id="PTHR11075">
    <property type="entry name" value="PEPTIDE CHAIN RELEASE FACTOR"/>
    <property type="match status" value="1"/>
</dbReference>
<comment type="caution">
    <text evidence="3">The sequence shown here is derived from an EMBL/GenBank/DDBJ whole genome shotgun (WGS) entry which is preliminary data.</text>
</comment>
<feature type="region of interest" description="Disordered" evidence="1">
    <location>
        <begin position="170"/>
        <end position="190"/>
    </location>
</feature>
<organism evidence="3 4">
    <name type="scientific">Candida glabrata</name>
    <name type="common">Yeast</name>
    <name type="synonym">Torulopsis glabrata</name>
    <dbReference type="NCBI Taxonomy" id="5478"/>
    <lineage>
        <taxon>Eukaryota</taxon>
        <taxon>Fungi</taxon>
        <taxon>Dikarya</taxon>
        <taxon>Ascomycota</taxon>
        <taxon>Saccharomycotina</taxon>
        <taxon>Saccharomycetes</taxon>
        <taxon>Saccharomycetales</taxon>
        <taxon>Saccharomycetaceae</taxon>
        <taxon>Nakaseomyces</taxon>
    </lineage>
</organism>
<evidence type="ECO:0000256" key="1">
    <source>
        <dbReference type="SAM" id="MobiDB-lite"/>
    </source>
</evidence>
<dbReference type="OMA" id="WYNSFDA"/>
<dbReference type="VEuPathDB" id="FungiDB:GWK60_E01903"/>
<dbReference type="Proteomes" id="UP000054886">
    <property type="component" value="Unassembled WGS sequence"/>
</dbReference>
<sequence>MLFTKVLYRRADRFASARQWVRELRVSDVPVSIYRVRYDRSSGPGGQNVNKVSTKCTLTIPGISRCEWFPSEVRGLLTKGVCVANPDESNAKQIVASTLSGRPSSYYYPANDKFIVRADETRSREQNRRLCLDKLVREIQDTCRFPGVENEATVSKWDSIKKQTNKIRLEGKRQVSEKKSARKKPRLDLY</sequence>
<dbReference type="Pfam" id="PF00472">
    <property type="entry name" value="RF-1"/>
    <property type="match status" value="1"/>
</dbReference>
<name>A0A0W0DK64_CANGB</name>
<feature type="compositionally biased region" description="Basic residues" evidence="1">
    <location>
        <begin position="180"/>
        <end position="190"/>
    </location>
</feature>